<keyword evidence="9" id="KW-1185">Reference proteome</keyword>
<dbReference type="Proteomes" id="UP000813824">
    <property type="component" value="Unassembled WGS sequence"/>
</dbReference>
<dbReference type="EMBL" id="JAEVFJ010000021">
    <property type="protein sequence ID" value="KAH8097023.1"/>
    <property type="molecule type" value="Genomic_DNA"/>
</dbReference>
<dbReference type="AlphaFoldDB" id="A0A8K0UKZ4"/>
<feature type="transmembrane region" description="Helical" evidence="6">
    <location>
        <begin position="431"/>
        <end position="454"/>
    </location>
</feature>
<comment type="subcellular location">
    <subcellularLocation>
        <location evidence="1">Membrane</location>
        <topology evidence="1">Multi-pass membrane protein</topology>
    </subcellularLocation>
</comment>
<dbReference type="FunFam" id="1.20.1250.20:FF:000082">
    <property type="entry name" value="MFS multidrug transporter, putative"/>
    <property type="match status" value="1"/>
</dbReference>
<feature type="domain" description="Major facilitator superfamily (MFS) profile" evidence="7">
    <location>
        <begin position="62"/>
        <end position="490"/>
    </location>
</feature>
<gene>
    <name evidence="8" type="ORF">BXZ70DRAFT_1031077</name>
</gene>
<feature type="transmembrane region" description="Helical" evidence="6">
    <location>
        <begin position="330"/>
        <end position="350"/>
    </location>
</feature>
<evidence type="ECO:0000256" key="3">
    <source>
        <dbReference type="ARBA" id="ARBA00022989"/>
    </source>
</evidence>
<feature type="region of interest" description="Disordered" evidence="5">
    <location>
        <begin position="1"/>
        <end position="33"/>
    </location>
</feature>
<evidence type="ECO:0000256" key="5">
    <source>
        <dbReference type="SAM" id="MobiDB-lite"/>
    </source>
</evidence>
<dbReference type="SUPFAM" id="SSF103473">
    <property type="entry name" value="MFS general substrate transporter"/>
    <property type="match status" value="1"/>
</dbReference>
<feature type="transmembrane region" description="Helical" evidence="6">
    <location>
        <begin position="466"/>
        <end position="485"/>
    </location>
</feature>
<comment type="caution">
    <text evidence="8">The sequence shown here is derived from an EMBL/GenBank/DDBJ whole genome shotgun (WGS) entry which is preliminary data.</text>
</comment>
<feature type="transmembrane region" description="Helical" evidence="6">
    <location>
        <begin position="127"/>
        <end position="144"/>
    </location>
</feature>
<dbReference type="PANTHER" id="PTHR23502:SF7">
    <property type="entry name" value="DRUG_PROTON ANTIPORTER YHK8-RELATED"/>
    <property type="match status" value="1"/>
</dbReference>
<feature type="transmembrane region" description="Helical" evidence="6">
    <location>
        <begin position="183"/>
        <end position="204"/>
    </location>
</feature>
<feature type="transmembrane region" description="Helical" evidence="6">
    <location>
        <begin position="397"/>
        <end position="424"/>
    </location>
</feature>
<feature type="non-terminal residue" evidence="8">
    <location>
        <position position="1"/>
    </location>
</feature>
<feature type="transmembrane region" description="Helical" evidence="6">
    <location>
        <begin position="60"/>
        <end position="82"/>
    </location>
</feature>
<dbReference type="OrthoDB" id="3561359at2759"/>
<dbReference type="PANTHER" id="PTHR23502">
    <property type="entry name" value="MAJOR FACILITATOR SUPERFAMILY"/>
    <property type="match status" value="1"/>
</dbReference>
<proteinExistence type="predicted"/>
<dbReference type="PROSITE" id="PS50850">
    <property type="entry name" value="MFS"/>
    <property type="match status" value="1"/>
</dbReference>
<keyword evidence="2 6" id="KW-0812">Transmembrane</keyword>
<feature type="transmembrane region" description="Helical" evidence="6">
    <location>
        <begin position="371"/>
        <end position="391"/>
    </location>
</feature>
<evidence type="ECO:0000256" key="2">
    <source>
        <dbReference type="ARBA" id="ARBA00022692"/>
    </source>
</evidence>
<accession>A0A8K0UKZ4</accession>
<dbReference type="Pfam" id="PF07690">
    <property type="entry name" value="MFS_1"/>
    <property type="match status" value="1"/>
</dbReference>
<evidence type="ECO:0000256" key="6">
    <source>
        <dbReference type="SAM" id="Phobius"/>
    </source>
</evidence>
<feature type="transmembrane region" description="Helical" evidence="6">
    <location>
        <begin position="150"/>
        <end position="171"/>
    </location>
</feature>
<protein>
    <submittedName>
        <fullName evidence="8">MFS general substrate transporter</fullName>
    </submittedName>
</protein>
<feature type="transmembrane region" description="Helical" evidence="6">
    <location>
        <begin position="294"/>
        <end position="318"/>
    </location>
</feature>
<evidence type="ECO:0000256" key="1">
    <source>
        <dbReference type="ARBA" id="ARBA00004141"/>
    </source>
</evidence>
<feature type="transmembrane region" description="Helical" evidence="6">
    <location>
        <begin position="97"/>
        <end position="115"/>
    </location>
</feature>
<feature type="transmembrane region" description="Helical" evidence="6">
    <location>
        <begin position="216"/>
        <end position="236"/>
    </location>
</feature>
<reference evidence="8" key="1">
    <citation type="journal article" date="2021" name="New Phytol.">
        <title>Evolutionary innovations through gain and loss of genes in the ectomycorrhizal Boletales.</title>
        <authorList>
            <person name="Wu G."/>
            <person name="Miyauchi S."/>
            <person name="Morin E."/>
            <person name="Kuo A."/>
            <person name="Drula E."/>
            <person name="Varga T."/>
            <person name="Kohler A."/>
            <person name="Feng B."/>
            <person name="Cao Y."/>
            <person name="Lipzen A."/>
            <person name="Daum C."/>
            <person name="Hundley H."/>
            <person name="Pangilinan J."/>
            <person name="Johnson J."/>
            <person name="Barry K."/>
            <person name="LaButti K."/>
            <person name="Ng V."/>
            <person name="Ahrendt S."/>
            <person name="Min B."/>
            <person name="Choi I.G."/>
            <person name="Park H."/>
            <person name="Plett J.M."/>
            <person name="Magnuson J."/>
            <person name="Spatafora J.W."/>
            <person name="Nagy L.G."/>
            <person name="Henrissat B."/>
            <person name="Grigoriev I.V."/>
            <person name="Yang Z.L."/>
            <person name="Xu J."/>
            <person name="Martin F.M."/>
        </authorList>
    </citation>
    <scope>NUCLEOTIDE SEQUENCE</scope>
    <source>
        <strain evidence="8">KKN 215</strain>
    </source>
</reference>
<keyword evidence="3 6" id="KW-1133">Transmembrane helix</keyword>
<keyword evidence="4 6" id="KW-0472">Membrane</keyword>
<dbReference type="InterPro" id="IPR036259">
    <property type="entry name" value="MFS_trans_sf"/>
</dbReference>
<evidence type="ECO:0000259" key="7">
    <source>
        <dbReference type="PROSITE" id="PS50850"/>
    </source>
</evidence>
<name>A0A8K0UKZ4_9AGAR</name>
<dbReference type="InterPro" id="IPR020846">
    <property type="entry name" value="MFS_dom"/>
</dbReference>
<evidence type="ECO:0000256" key="4">
    <source>
        <dbReference type="ARBA" id="ARBA00023136"/>
    </source>
</evidence>
<organism evidence="8 9">
    <name type="scientific">Cristinia sonorae</name>
    <dbReference type="NCBI Taxonomy" id="1940300"/>
    <lineage>
        <taxon>Eukaryota</taxon>
        <taxon>Fungi</taxon>
        <taxon>Dikarya</taxon>
        <taxon>Basidiomycota</taxon>
        <taxon>Agaricomycotina</taxon>
        <taxon>Agaricomycetes</taxon>
        <taxon>Agaricomycetidae</taxon>
        <taxon>Agaricales</taxon>
        <taxon>Pleurotineae</taxon>
        <taxon>Stephanosporaceae</taxon>
        <taxon>Cristinia</taxon>
    </lineage>
</organism>
<dbReference type="InterPro" id="IPR011701">
    <property type="entry name" value="MFS"/>
</dbReference>
<dbReference type="Gene3D" id="1.20.1250.20">
    <property type="entry name" value="MFS general substrate transporter like domains"/>
    <property type="match status" value="1"/>
</dbReference>
<dbReference type="GO" id="GO:0005886">
    <property type="term" value="C:plasma membrane"/>
    <property type="evidence" value="ECO:0007669"/>
    <property type="project" value="TreeGrafter"/>
</dbReference>
<sequence>MGATDIEKQSPQGDKGLDRDGDGEETSVTVTQSTVEWDPRCKVSLDPAEDPKHIATWRKWVIVFVIATSALCVTCASSVAAFTENAVSETFHVGKEVPILSISLFVLGLGIGPLLVGPLSEVYGRNLVYRVAIFAFWAFTWPVAFPPDIATFLIFRFITGFCGAAFLVVAGGSVGDLFEGPRVAAPMAWFTLSPFIGPTLGPLISGFINQNTNWKWTYRLFLIWIFAQWAAVVLLVPETYHPALLKWKAAKLRKTTGDNKYWAPLDQRKETMMYKIAMSCYVPFKHLAVDQMALLLDLWSAILLGILYLAFQAFPIIFGQVHGFNTQEVGLSFLGIGLGMLLAVCMQLLWNRCVSFYAGKVDGQPRTPEQSLIAAQLGGILVPLSLFWLAFTTYPRVHWIVPIVASIPFGMGVLLCFTSIFTYLVTAYRPIAASAMAANTFVRATFAAAFPLFARQMYNRLGTVGATALLAGLTSITAPLPFIFYRIGARLRAKSSTSVA</sequence>
<dbReference type="CDD" id="cd17323">
    <property type="entry name" value="MFS_Tpo1_MDR_like"/>
    <property type="match status" value="1"/>
</dbReference>
<evidence type="ECO:0000313" key="9">
    <source>
        <dbReference type="Proteomes" id="UP000813824"/>
    </source>
</evidence>
<dbReference type="GO" id="GO:0022857">
    <property type="term" value="F:transmembrane transporter activity"/>
    <property type="evidence" value="ECO:0007669"/>
    <property type="project" value="InterPro"/>
</dbReference>
<evidence type="ECO:0000313" key="8">
    <source>
        <dbReference type="EMBL" id="KAH8097023.1"/>
    </source>
</evidence>